<evidence type="ECO:0000313" key="8">
    <source>
        <dbReference type="EMBL" id="AMN16195.2"/>
    </source>
</evidence>
<gene>
    <name evidence="1" type="ORF">HaSNPV-AC53_081</name>
</gene>
<dbReference type="InterPro" id="IPR007790">
    <property type="entry name" value="LEF-4"/>
</dbReference>
<sequence>MRSRVVAVGTVTRAMALEKEISYTINLSQDLLYIIFNSYIVKHMDYRTQYCDLIDCNDVRTRFERGTVQSVHKKNVFMKRFAHYVNDTATIVGLVDRHSIEEDIGDVNKLDPRLRRIVRCQVYRDRQCPQIEIKFEHIYLNQHIMDRLDSLLAVKQMTLLNLLNRTNDSVIKNSQLGSDEILANIRLEYEYETEFADVAVIDRLCVLVQEMDKLSHYQNIHPLLAYTTIQNNIIYRKFIDERLLFDSNGASNEIVDLNIYKWALKLDGIRGRGFFTQQLVVIFMDDMQLFAGHLSSPFAVNNVVAFQCELLPNNRLYITDLLHVFKYVYNNKTQYECSLDAYDLDPYSAVACLNHMRHNRIELSFNTDNNVTMTICFQQFNEPPLNVAGYHSVPTDGFVVLDHEGHYVKYKHIKTIEVEYDSVNNRFVTLNGPVENKKIIMQSKLELLHGQIYEANMDADNLFIMKIRKDRLVPN</sequence>
<dbReference type="GO" id="GO:0006355">
    <property type="term" value="P:regulation of DNA-templated transcription"/>
    <property type="evidence" value="ECO:0007669"/>
    <property type="project" value="InterPro"/>
</dbReference>
<dbReference type="Pfam" id="PF05098">
    <property type="entry name" value="LEF-4"/>
    <property type="match status" value="1"/>
</dbReference>
<name>A0A075TSE6_9ABAC</name>
<dbReference type="EMBL" id="KU738900">
    <property type="protein sequence ID" value="AMN15781.2"/>
    <property type="molecule type" value="Genomic_DNA"/>
</dbReference>
<evidence type="ECO:0000313" key="5">
    <source>
        <dbReference type="EMBL" id="AMN15781.2"/>
    </source>
</evidence>
<dbReference type="EMBL" id="KU738898">
    <property type="protein sequence ID" value="AMN15505.2"/>
    <property type="molecule type" value="Genomic_DNA"/>
</dbReference>
<reference evidence="2" key="2">
    <citation type="journal article" date="2016" name="Genome Announc.">
        <title>Complete Genome Sequences of Seven Helicoverpa armigera SNPV-AC53-Derived Strains.</title>
        <authorList>
            <person name="Noune C."/>
            <person name="Hauxwell C."/>
        </authorList>
    </citation>
    <scope>NUCLEOTIDE SEQUENCE</scope>
    <source>
        <strain evidence="2">AC53C3</strain>
        <strain evidence="3">AC53C5</strain>
        <strain evidence="4">AC53C6</strain>
        <strain evidence="5">AC53C9</strain>
        <strain evidence="6">AC53T2</strain>
        <strain evidence="9">AC53T5</strain>
    </source>
</reference>
<evidence type="ECO:0000313" key="9">
    <source>
        <dbReference type="EMBL" id="AMN16333.2"/>
    </source>
</evidence>
<dbReference type="EMBL" id="KU738899">
    <property type="protein sequence ID" value="AMN15643.2"/>
    <property type="molecule type" value="Genomic_DNA"/>
</dbReference>
<accession>A0A075TSE6</accession>
<evidence type="ECO:0000313" key="4">
    <source>
        <dbReference type="EMBL" id="AMN15643.2"/>
    </source>
</evidence>
<organism evidence="1">
    <name type="scientific">Helicoverpa SNPV AC53</name>
    <dbReference type="NCBI Taxonomy" id="1569367"/>
    <lineage>
        <taxon>Viruses</taxon>
        <taxon>Viruses incertae sedis</taxon>
        <taxon>Naldaviricetes</taxon>
        <taxon>Lefavirales</taxon>
        <taxon>Baculoviridae</taxon>
        <taxon>Alphabaculovirus</taxon>
        <taxon>Alphabaculovirus helarmigerae</taxon>
    </lineage>
</organism>
<dbReference type="EMBL" id="KU738903">
    <property type="protein sequence ID" value="AMN16195.2"/>
    <property type="molecule type" value="Genomic_DNA"/>
</dbReference>
<dbReference type="EMBL" id="KU738904">
    <property type="protein sequence ID" value="AMN16333.2"/>
    <property type="molecule type" value="Genomic_DNA"/>
</dbReference>
<proteinExistence type="predicted"/>
<dbReference type="EMBL" id="KU738897">
    <property type="protein sequence ID" value="AMN15367.2"/>
    <property type="molecule type" value="Genomic_DNA"/>
</dbReference>
<protein>
    <submittedName>
        <fullName evidence="1">LEF-4</fullName>
    </submittedName>
</protein>
<dbReference type="EMBL" id="KU738901">
    <property type="protein sequence ID" value="AMN15919.2"/>
    <property type="molecule type" value="Genomic_DNA"/>
</dbReference>
<dbReference type="EMBL" id="KU738902">
    <property type="protein sequence ID" value="AMN16057.2"/>
    <property type="molecule type" value="Genomic_DNA"/>
</dbReference>
<evidence type="ECO:0000313" key="6">
    <source>
        <dbReference type="EMBL" id="AMN15919.2"/>
    </source>
</evidence>
<evidence type="ECO:0000313" key="3">
    <source>
        <dbReference type="EMBL" id="AMN15505.2"/>
    </source>
</evidence>
<evidence type="ECO:0000313" key="7">
    <source>
        <dbReference type="EMBL" id="AMN16057.2"/>
    </source>
</evidence>
<reference evidence="1" key="1">
    <citation type="journal article" date="2015" name="Genome Announc.">
        <title>Complete Genome Sequences of Helicoverpa armigera Single Nucleopolyhedrovirus Strains AC53 and H25EA1 from Australia.</title>
        <authorList>
            <person name="Noune C."/>
            <person name="Hauxwell C."/>
        </authorList>
    </citation>
    <scope>NUCLEOTIDE SEQUENCE</scope>
    <source>
        <strain evidence="1">AC53</strain>
    </source>
</reference>
<reference evidence="1" key="3">
    <citation type="submission" date="2016-08" db="EMBL/GenBank/DDBJ databases">
        <authorList>
            <person name="Seilhamer J.J."/>
        </authorList>
    </citation>
    <scope>NUCLEOTIDE SEQUENCE</scope>
    <source>
        <strain evidence="1">AC53</strain>
        <strain evidence="7">AC53T4.1</strain>
        <strain evidence="8">AC53T4.2</strain>
    </source>
</reference>
<evidence type="ECO:0000313" key="1">
    <source>
        <dbReference type="EMBL" id="AIG63122.2"/>
    </source>
</evidence>
<dbReference type="EMBL" id="KJ909666">
    <property type="protein sequence ID" value="AIG63122.2"/>
    <property type="molecule type" value="Genomic_DNA"/>
</dbReference>
<evidence type="ECO:0000313" key="2">
    <source>
        <dbReference type="EMBL" id="AMN15367.2"/>
    </source>
</evidence>